<dbReference type="Proteomes" id="UP000075840">
    <property type="component" value="Unassembled WGS sequence"/>
</dbReference>
<reference evidence="3" key="1">
    <citation type="submission" date="2022-08" db="UniProtKB">
        <authorList>
            <consortium name="EnsemblMetazoa"/>
        </authorList>
    </citation>
    <scope>IDENTIFICATION</scope>
    <source>
        <strain evidence="3">Dongola</strain>
    </source>
</reference>
<keyword evidence="4" id="KW-1185">Reference proteome</keyword>
<dbReference type="AlphaFoldDB" id="A0A182HN00"/>
<evidence type="ECO:0008006" key="5">
    <source>
        <dbReference type="Google" id="ProtNLM"/>
    </source>
</evidence>
<feature type="signal peptide" evidence="2">
    <location>
        <begin position="1"/>
        <end position="31"/>
    </location>
</feature>
<dbReference type="PANTHER" id="PTHR33964:SF1">
    <property type="entry name" value="RE45066P"/>
    <property type="match status" value="1"/>
</dbReference>
<evidence type="ECO:0000256" key="1">
    <source>
        <dbReference type="SAM" id="MobiDB-lite"/>
    </source>
</evidence>
<evidence type="ECO:0000256" key="2">
    <source>
        <dbReference type="SAM" id="SignalP"/>
    </source>
</evidence>
<dbReference type="EMBL" id="APCN01001806">
    <property type="status" value="NOT_ANNOTATED_CDS"/>
    <property type="molecule type" value="Genomic_DNA"/>
</dbReference>
<evidence type="ECO:0000313" key="3">
    <source>
        <dbReference type="EnsemblMetazoa" id="AARA002636-PA"/>
    </source>
</evidence>
<dbReference type="EMBL" id="APCN01001805">
    <property type="status" value="NOT_ANNOTATED_CDS"/>
    <property type="molecule type" value="Genomic_DNA"/>
</dbReference>
<dbReference type="EMBL" id="APCN01001802">
    <property type="status" value="NOT_ANNOTATED_CDS"/>
    <property type="molecule type" value="Genomic_DNA"/>
</dbReference>
<proteinExistence type="predicted"/>
<dbReference type="KEGG" id="aara:120902710"/>
<dbReference type="GeneID" id="120902710"/>
<organism evidence="3 4">
    <name type="scientific">Anopheles arabiensis</name>
    <name type="common">Mosquito</name>
    <dbReference type="NCBI Taxonomy" id="7173"/>
    <lineage>
        <taxon>Eukaryota</taxon>
        <taxon>Metazoa</taxon>
        <taxon>Ecdysozoa</taxon>
        <taxon>Arthropoda</taxon>
        <taxon>Hexapoda</taxon>
        <taxon>Insecta</taxon>
        <taxon>Pterygota</taxon>
        <taxon>Neoptera</taxon>
        <taxon>Endopterygota</taxon>
        <taxon>Diptera</taxon>
        <taxon>Nematocera</taxon>
        <taxon>Culicoidea</taxon>
        <taxon>Culicidae</taxon>
        <taxon>Anophelinae</taxon>
        <taxon>Anopheles</taxon>
    </lineage>
</organism>
<accession>A0A182HN00</accession>
<evidence type="ECO:0000313" key="4">
    <source>
        <dbReference type="Proteomes" id="UP000075840"/>
    </source>
</evidence>
<sequence>MRIRRSVNISNGSVFHLALVTMAALVRQVITEDCGQEELVQCTRPLQVLSATSELSFVTKKEELDKLCPDLHKGLHCIRSYTRRCMNIHQRDHFNKLYHGTNEVIHELCEEGPYQEDFLRHAPCMRHVKKDYEVCAIHYQSTMAKIGQSVATTTTTTVASSIYPTMATHPAAVMSNGGGQYHSGDMSQHQHHHHRQQQQHEHLGRSHPNSTKSVEDAEEERLKTVCCAFQKYMQCSEFTVRHACGDETALFTRKFLDKMSNTLMRMHCVDYTPESGKCRDYFSSSATPTGLTRWSSSNMVTLAIVTVLAVVHTLPVQLHHRLGTFI</sequence>
<dbReference type="PANTHER" id="PTHR33964">
    <property type="entry name" value="RE45066P-RELATED"/>
    <property type="match status" value="1"/>
</dbReference>
<dbReference type="EMBL" id="APCN01001808">
    <property type="status" value="NOT_ANNOTATED_CDS"/>
    <property type="molecule type" value="Genomic_DNA"/>
</dbReference>
<name>A0A182HN00_ANOAR</name>
<dbReference type="RefSeq" id="XP_040167622.1">
    <property type="nucleotide sequence ID" value="XM_040311688.1"/>
</dbReference>
<keyword evidence="2" id="KW-0732">Signal</keyword>
<dbReference type="EMBL" id="APCN01001804">
    <property type="status" value="NOT_ANNOTATED_CDS"/>
    <property type="molecule type" value="Genomic_DNA"/>
</dbReference>
<dbReference type="RefSeq" id="XP_040167623.1">
    <property type="nucleotide sequence ID" value="XM_040311689.1"/>
</dbReference>
<dbReference type="EnsemblMetazoa" id="AARA002636-RA">
    <property type="protein sequence ID" value="AARA002636-PA"/>
    <property type="gene ID" value="AARA002636"/>
</dbReference>
<dbReference type="EMBL" id="APCN01001803">
    <property type="status" value="NOT_ANNOTATED_CDS"/>
    <property type="molecule type" value="Genomic_DNA"/>
</dbReference>
<feature type="chain" id="PRO_5043377306" description="Protein TsetseEP domain-containing protein" evidence="2">
    <location>
        <begin position="32"/>
        <end position="326"/>
    </location>
</feature>
<protein>
    <recommendedName>
        <fullName evidence="5">Protein TsetseEP domain-containing protein</fullName>
    </recommendedName>
</protein>
<dbReference type="VEuPathDB" id="VectorBase:AARA21_011364"/>
<dbReference type="VEuPathDB" id="VectorBase:AARA002636"/>
<dbReference type="EMBL" id="APCN01001807">
    <property type="status" value="NOT_ANNOTATED_CDS"/>
    <property type="molecule type" value="Genomic_DNA"/>
</dbReference>
<feature type="region of interest" description="Disordered" evidence="1">
    <location>
        <begin position="176"/>
        <end position="216"/>
    </location>
</feature>